<name>A0ABX7YR04_9GAMM</name>
<keyword evidence="1" id="KW-0472">Membrane</keyword>
<accession>A0ABX7YR04</accession>
<reference evidence="2 3" key="1">
    <citation type="submission" date="2021-04" db="EMBL/GenBank/DDBJ databases">
        <title>Novel species identification of genus Shewanella.</title>
        <authorList>
            <person name="Liu G."/>
        </authorList>
    </citation>
    <scope>NUCLEOTIDE SEQUENCE [LARGE SCALE GENOMIC DNA]</scope>
    <source>
        <strain evidence="2 3">FJAT-54481</strain>
    </source>
</reference>
<feature type="transmembrane region" description="Helical" evidence="1">
    <location>
        <begin position="21"/>
        <end position="43"/>
    </location>
</feature>
<dbReference type="Proteomes" id="UP000679575">
    <property type="component" value="Chromosome"/>
</dbReference>
<organism evidence="2 3">
    <name type="scientific">Shewanella yunxiaonensis</name>
    <dbReference type="NCBI Taxonomy" id="2829809"/>
    <lineage>
        <taxon>Bacteria</taxon>
        <taxon>Pseudomonadati</taxon>
        <taxon>Pseudomonadota</taxon>
        <taxon>Gammaproteobacteria</taxon>
        <taxon>Alteromonadales</taxon>
        <taxon>Shewanellaceae</taxon>
        <taxon>Shewanella</taxon>
    </lineage>
</organism>
<evidence type="ECO:0000256" key="1">
    <source>
        <dbReference type="SAM" id="Phobius"/>
    </source>
</evidence>
<keyword evidence="1" id="KW-0812">Transmembrane</keyword>
<sequence>MLNSLSQSQPNKYMLREQINPAPRLVMVVVLLLLMLSISVYFIKKFPVSDAVLPLAQQTVTLTSGQSIMLLQFADSRVNNHLLQSAADTVSAALMQCHKSSWEQVYLSISLEKKILNITLKGERNGRLILRNIKAGDSGRQMGFINQQWLEEVHLCD</sequence>
<proteinExistence type="predicted"/>
<gene>
    <name evidence="2" type="ORF">KDN34_13515</name>
</gene>
<dbReference type="EMBL" id="CP073587">
    <property type="protein sequence ID" value="QUN05208.1"/>
    <property type="molecule type" value="Genomic_DNA"/>
</dbReference>
<dbReference type="RefSeq" id="WP_212594243.1">
    <property type="nucleotide sequence ID" value="NZ_CP073587.1"/>
</dbReference>
<keyword evidence="3" id="KW-1185">Reference proteome</keyword>
<keyword evidence="1" id="KW-1133">Transmembrane helix</keyword>
<protein>
    <submittedName>
        <fullName evidence="2">Uncharacterized protein</fullName>
    </submittedName>
</protein>
<evidence type="ECO:0000313" key="2">
    <source>
        <dbReference type="EMBL" id="QUN05208.1"/>
    </source>
</evidence>
<evidence type="ECO:0000313" key="3">
    <source>
        <dbReference type="Proteomes" id="UP000679575"/>
    </source>
</evidence>